<name>D3BSL0_HETP5</name>
<dbReference type="Proteomes" id="UP000001396">
    <property type="component" value="Unassembled WGS sequence"/>
</dbReference>
<dbReference type="InParanoid" id="D3BSL0"/>
<dbReference type="AlphaFoldDB" id="D3BSL0"/>
<dbReference type="RefSeq" id="XP_020427609.1">
    <property type="nucleotide sequence ID" value="XM_020581739.1"/>
</dbReference>
<accession>D3BSL0</accession>
<protein>
    <submittedName>
        <fullName evidence="1">Uncharacterized protein</fullName>
    </submittedName>
</protein>
<dbReference type="EMBL" id="ADBJ01000054">
    <property type="protein sequence ID" value="EFA75475.1"/>
    <property type="molecule type" value="Genomic_DNA"/>
</dbReference>
<evidence type="ECO:0000313" key="1">
    <source>
        <dbReference type="EMBL" id="EFA75475.1"/>
    </source>
</evidence>
<reference evidence="1 2" key="1">
    <citation type="journal article" date="2011" name="Genome Res.">
        <title>Phylogeny-wide analysis of social amoeba genomes highlights ancient origins for complex intercellular communication.</title>
        <authorList>
            <person name="Heidel A.J."/>
            <person name="Lawal H.M."/>
            <person name="Felder M."/>
            <person name="Schilde C."/>
            <person name="Helps N.R."/>
            <person name="Tunggal B."/>
            <person name="Rivero F."/>
            <person name="John U."/>
            <person name="Schleicher M."/>
            <person name="Eichinger L."/>
            <person name="Platzer M."/>
            <person name="Noegel A.A."/>
            <person name="Schaap P."/>
            <person name="Gloeckner G."/>
        </authorList>
    </citation>
    <scope>NUCLEOTIDE SEQUENCE [LARGE SCALE GENOMIC DNA]</scope>
    <source>
        <strain evidence="2">ATCC 26659 / Pp 5 / PN500</strain>
    </source>
</reference>
<gene>
    <name evidence="1" type="ORF">PPL_10979</name>
</gene>
<keyword evidence="2" id="KW-1185">Reference proteome</keyword>
<proteinExistence type="predicted"/>
<sequence>MLINAISSLFSASSSKMTSSVSGGKGSFGSQSANQITLLSASVGALATAFSTIQLMSPPIHLFKNLRVFLFGSQ</sequence>
<comment type="caution">
    <text evidence="1">The sequence shown here is derived from an EMBL/GenBank/DDBJ whole genome shotgun (WGS) entry which is preliminary data.</text>
</comment>
<organism evidence="1 2">
    <name type="scientific">Heterostelium pallidum (strain ATCC 26659 / Pp 5 / PN500)</name>
    <name type="common">Cellular slime mold</name>
    <name type="synonym">Polysphondylium pallidum</name>
    <dbReference type="NCBI Taxonomy" id="670386"/>
    <lineage>
        <taxon>Eukaryota</taxon>
        <taxon>Amoebozoa</taxon>
        <taxon>Evosea</taxon>
        <taxon>Eumycetozoa</taxon>
        <taxon>Dictyostelia</taxon>
        <taxon>Acytosteliales</taxon>
        <taxon>Acytosteliaceae</taxon>
        <taxon>Heterostelium</taxon>
    </lineage>
</organism>
<evidence type="ECO:0000313" key="2">
    <source>
        <dbReference type="Proteomes" id="UP000001396"/>
    </source>
</evidence>
<dbReference type="GeneID" id="31366448"/>